<dbReference type="CDD" id="cd00009">
    <property type="entry name" value="AAA"/>
    <property type="match status" value="1"/>
</dbReference>
<comment type="similarity">
    <text evidence="1">Belongs to the CDC6/cdc18 family.</text>
</comment>
<dbReference type="GO" id="GO:0016887">
    <property type="term" value="F:ATP hydrolysis activity"/>
    <property type="evidence" value="ECO:0007669"/>
    <property type="project" value="InterPro"/>
</dbReference>
<dbReference type="SMART" id="SM00382">
    <property type="entry name" value="AAA"/>
    <property type="match status" value="1"/>
</dbReference>
<keyword evidence="2" id="KW-0132">Cell division</keyword>
<feature type="region of interest" description="Disordered" evidence="5">
    <location>
        <begin position="617"/>
        <end position="637"/>
    </location>
</feature>
<protein>
    <recommendedName>
        <fullName evidence="7">Ig-like domain-containing protein</fullName>
    </recommendedName>
</protein>
<keyword evidence="6" id="KW-0812">Transmembrane</keyword>
<dbReference type="InterPro" id="IPR013783">
    <property type="entry name" value="Ig-like_fold"/>
</dbReference>
<evidence type="ECO:0000256" key="5">
    <source>
        <dbReference type="SAM" id="MobiDB-lite"/>
    </source>
</evidence>
<evidence type="ECO:0000259" key="7">
    <source>
        <dbReference type="PROSITE" id="PS50835"/>
    </source>
</evidence>
<dbReference type="Pfam" id="PF00004">
    <property type="entry name" value="AAA"/>
    <property type="match status" value="1"/>
</dbReference>
<dbReference type="FunFam" id="3.40.50.300:FF:000547">
    <property type="entry name" value="Cell division control protein"/>
    <property type="match status" value="1"/>
</dbReference>
<dbReference type="SUPFAM" id="SSF48726">
    <property type="entry name" value="Immunoglobulin"/>
    <property type="match status" value="1"/>
</dbReference>
<keyword evidence="3" id="KW-0235">DNA replication</keyword>
<dbReference type="SMART" id="SM00409">
    <property type="entry name" value="IG"/>
    <property type="match status" value="1"/>
</dbReference>
<evidence type="ECO:0000256" key="4">
    <source>
        <dbReference type="ARBA" id="ARBA00023306"/>
    </source>
</evidence>
<dbReference type="AlphaFoldDB" id="A0AAD6F3C6"/>
<comment type="caution">
    <text evidence="8">The sequence shown here is derived from an EMBL/GenBank/DDBJ whole genome shotgun (WGS) entry which is preliminary data.</text>
</comment>
<accession>A0AAD6F3C6</accession>
<feature type="compositionally biased region" description="Polar residues" evidence="5">
    <location>
        <begin position="1"/>
        <end position="12"/>
    </location>
</feature>
<organism evidence="8 9">
    <name type="scientific">Pogonophryne albipinna</name>
    <dbReference type="NCBI Taxonomy" id="1090488"/>
    <lineage>
        <taxon>Eukaryota</taxon>
        <taxon>Metazoa</taxon>
        <taxon>Chordata</taxon>
        <taxon>Craniata</taxon>
        <taxon>Vertebrata</taxon>
        <taxon>Euteleostomi</taxon>
        <taxon>Actinopterygii</taxon>
        <taxon>Neopterygii</taxon>
        <taxon>Teleostei</taxon>
        <taxon>Neoteleostei</taxon>
        <taxon>Acanthomorphata</taxon>
        <taxon>Eupercaria</taxon>
        <taxon>Perciformes</taxon>
        <taxon>Notothenioidei</taxon>
        <taxon>Pogonophryne</taxon>
    </lineage>
</organism>
<dbReference type="GO" id="GO:0003688">
    <property type="term" value="F:DNA replication origin binding"/>
    <property type="evidence" value="ECO:0007669"/>
    <property type="project" value="TreeGrafter"/>
</dbReference>
<keyword evidence="4" id="KW-0131">Cell cycle</keyword>
<keyword evidence="6" id="KW-1133">Transmembrane helix</keyword>
<evidence type="ECO:0000313" key="9">
    <source>
        <dbReference type="Proteomes" id="UP001219934"/>
    </source>
</evidence>
<evidence type="ECO:0000256" key="6">
    <source>
        <dbReference type="SAM" id="Phobius"/>
    </source>
</evidence>
<dbReference type="InterPro" id="IPR007110">
    <property type="entry name" value="Ig-like_dom"/>
</dbReference>
<dbReference type="PANTHER" id="PTHR10763">
    <property type="entry name" value="CELL DIVISION CONTROL PROTEIN 6-RELATED"/>
    <property type="match status" value="1"/>
</dbReference>
<dbReference type="InterPro" id="IPR003599">
    <property type="entry name" value="Ig_sub"/>
</dbReference>
<dbReference type="Proteomes" id="UP001219934">
    <property type="component" value="Unassembled WGS sequence"/>
</dbReference>
<proteinExistence type="inferred from homology"/>
<dbReference type="InterPro" id="IPR003593">
    <property type="entry name" value="AAA+_ATPase"/>
</dbReference>
<dbReference type="Pfam" id="PF22606">
    <property type="entry name" value="Cdc6-ORC-like_ATPase_lid"/>
    <property type="match status" value="1"/>
</dbReference>
<feature type="compositionally biased region" description="Basic and acidic residues" evidence="5">
    <location>
        <begin position="746"/>
        <end position="756"/>
    </location>
</feature>
<feature type="region of interest" description="Disordered" evidence="5">
    <location>
        <begin position="1"/>
        <end position="171"/>
    </location>
</feature>
<feature type="region of interest" description="Disordered" evidence="5">
    <location>
        <begin position="541"/>
        <end position="582"/>
    </location>
</feature>
<dbReference type="GO" id="GO:0051301">
    <property type="term" value="P:cell division"/>
    <property type="evidence" value="ECO:0007669"/>
    <property type="project" value="UniProtKB-KW"/>
</dbReference>
<dbReference type="InterPro" id="IPR050311">
    <property type="entry name" value="ORC1/CDC6"/>
</dbReference>
<feature type="region of interest" description="Disordered" evidence="5">
    <location>
        <begin position="452"/>
        <end position="491"/>
    </location>
</feature>
<feature type="compositionally biased region" description="Low complexity" evidence="5">
    <location>
        <begin position="63"/>
        <end position="83"/>
    </location>
</feature>
<dbReference type="Gene3D" id="2.60.40.10">
    <property type="entry name" value="Immunoglobulins"/>
    <property type="match status" value="1"/>
</dbReference>
<dbReference type="InterPro" id="IPR054425">
    <property type="entry name" value="Cdc6_ORC1-like_ATPase_lid"/>
</dbReference>
<evidence type="ECO:0000256" key="3">
    <source>
        <dbReference type="ARBA" id="ARBA00022705"/>
    </source>
</evidence>
<dbReference type="GO" id="GO:0005634">
    <property type="term" value="C:nucleus"/>
    <property type="evidence" value="ECO:0007669"/>
    <property type="project" value="TreeGrafter"/>
</dbReference>
<dbReference type="InterPro" id="IPR013106">
    <property type="entry name" value="Ig_V-set"/>
</dbReference>
<dbReference type="InterPro" id="IPR027417">
    <property type="entry name" value="P-loop_NTPase"/>
</dbReference>
<dbReference type="InterPro" id="IPR036179">
    <property type="entry name" value="Ig-like_dom_sf"/>
</dbReference>
<feature type="domain" description="Ig-like" evidence="7">
    <location>
        <begin position="626"/>
        <end position="726"/>
    </location>
</feature>
<dbReference type="Pfam" id="PF09079">
    <property type="entry name" value="WHD_Cdc6"/>
    <property type="match status" value="1"/>
</dbReference>
<dbReference type="EMBL" id="JAPTMU010000234">
    <property type="protein sequence ID" value="KAJ4919994.1"/>
    <property type="molecule type" value="Genomic_DNA"/>
</dbReference>
<evidence type="ECO:0000256" key="2">
    <source>
        <dbReference type="ARBA" id="ARBA00022618"/>
    </source>
</evidence>
<feature type="region of interest" description="Disordered" evidence="5">
    <location>
        <begin position="746"/>
        <end position="769"/>
    </location>
</feature>
<dbReference type="PANTHER" id="PTHR10763:SF26">
    <property type="entry name" value="CELL DIVISION CONTROL PROTEIN 6 HOMOLOG"/>
    <property type="match status" value="1"/>
</dbReference>
<gene>
    <name evidence="8" type="ORF">JOQ06_022066</name>
</gene>
<dbReference type="SUPFAM" id="SSF52540">
    <property type="entry name" value="P-loop containing nucleoside triphosphate hydrolases"/>
    <property type="match status" value="1"/>
</dbReference>
<evidence type="ECO:0000313" key="8">
    <source>
        <dbReference type="EMBL" id="KAJ4919994.1"/>
    </source>
</evidence>
<evidence type="ECO:0000256" key="1">
    <source>
        <dbReference type="ARBA" id="ARBA00006184"/>
    </source>
</evidence>
<dbReference type="PROSITE" id="PS50835">
    <property type="entry name" value="IG_LIKE"/>
    <property type="match status" value="1"/>
</dbReference>
<dbReference type="GO" id="GO:0006270">
    <property type="term" value="P:DNA replication initiation"/>
    <property type="evidence" value="ECO:0007669"/>
    <property type="project" value="TreeGrafter"/>
</dbReference>
<dbReference type="Gene3D" id="1.10.8.60">
    <property type="match status" value="1"/>
</dbReference>
<dbReference type="GO" id="GO:0033314">
    <property type="term" value="P:mitotic DNA replication checkpoint signaling"/>
    <property type="evidence" value="ECO:0007669"/>
    <property type="project" value="TreeGrafter"/>
</dbReference>
<dbReference type="Gene3D" id="3.40.50.300">
    <property type="entry name" value="P-loop containing nucleotide triphosphate hydrolases"/>
    <property type="match status" value="1"/>
</dbReference>
<sequence length="807" mass="88502">MPSTRSSGQAQPTLAFPRRKSSRVSSQGKTPQREESPAASPSKPETQNLGRIGPMSPRRPAVARTSTLSSPLSLRAPPSSPRLQTRLPLSPRKRTGDDNGCNLDGSSLLGSPPKQSRPAVNSPRKLSFDENSPLSVRRRLVPSLSPRKPQSPNTGSSPRRQDTPAGTPEGKQAVSRLFAEKSRFLSVKKALHTALPERLLSREVERDAIRCFLRDKALQRVPGSLYISGAPGTGKTACFNCVLKEMEPELSSVQTVLVNCMSLRSSHAIFRLLAEKLKAPGGQSGLQRFLTAPGPAVLLVLDEMDQLDSKSQDVLYTIFEWPYLSQSRLCLVGIANALDLTDRILPRLQARPQCRPLLLHFPPYSRQELSDIVQDRLSQASADGIMDASAVQFCARKVSAVSGDARKALDICRRAVEVVESDERKKSSDQKDEAKVSRVSLPQVARVLSEVYGDRMASQSGGPDGEKRERSHGFSKQQEVLHDDEPSPGAVDSLHEVYSRLCSQRQVSAVGQSECLSLCGLLESRGVFALKKAKEARLTKYNNKQFIHHTPQVPPNGSRNGSRDAPPPPPPPNGHSSIPSSKSIIDDFESKFNFHPIEDLPPPEEYRNFSKVYPSKNNKGMMRGAPPAPPVGRGGKDDDNKPVEALDGGSATLQCRLDTPINLSSKTVEWNRGHTLYVHVYRSRRDDPDSQMLQYRDRTTLNHGDLTTGVSTLTISNVSLSDNGSYEVYLPQLEVRCSTHLTVVTKEQENQTKRNDSSTTSPPAGERNDASNREVVLAAIIPTVLLILCVLVVLLVLNSGKIRKLKN</sequence>
<keyword evidence="6" id="KW-0472">Membrane</keyword>
<dbReference type="InterPro" id="IPR003959">
    <property type="entry name" value="ATPase_AAA_core"/>
</dbReference>
<name>A0AAD6F3C6_9TELE</name>
<dbReference type="GO" id="GO:0005524">
    <property type="term" value="F:ATP binding"/>
    <property type="evidence" value="ECO:0007669"/>
    <property type="project" value="InterPro"/>
</dbReference>
<feature type="compositionally biased region" description="Polar residues" evidence="5">
    <location>
        <begin position="148"/>
        <end position="158"/>
    </location>
</feature>
<dbReference type="InterPro" id="IPR015163">
    <property type="entry name" value="Cdc6_C"/>
</dbReference>
<feature type="transmembrane region" description="Helical" evidence="6">
    <location>
        <begin position="775"/>
        <end position="797"/>
    </location>
</feature>
<reference evidence="8" key="1">
    <citation type="submission" date="2022-11" db="EMBL/GenBank/DDBJ databases">
        <title>Chromosome-level genome of Pogonophryne albipinna.</title>
        <authorList>
            <person name="Jo E."/>
        </authorList>
    </citation>
    <scope>NUCLEOTIDE SEQUENCE</scope>
    <source>
        <strain evidence="8">SGF0006</strain>
        <tissue evidence="8">Muscle</tissue>
    </source>
</reference>
<keyword evidence="9" id="KW-1185">Reference proteome</keyword>
<dbReference type="FunFam" id="1.10.8.60:FF:000058">
    <property type="entry name" value="Cell division control protein"/>
    <property type="match status" value="1"/>
</dbReference>
<dbReference type="Pfam" id="PF07686">
    <property type="entry name" value="V-set"/>
    <property type="match status" value="1"/>
</dbReference>